<dbReference type="AlphaFoldDB" id="A0A1M7BYT4"/>
<sequence>MSSTNDNTHRSRRRFLAASAATASAALAGCFAGDETDSNKQTQTPTQTGNQSNANAGLPTGINPQKYAKHFDKRVNIVKQGADKTGKRAIDDVLEQVIDSNTLIYFPPGRYKLNTNHRHVGLQDLGIIGNNAVLTHGTVKAIDGFDVTNGEYHGPAQHFKIGVPDNPHKGKFVFGGFIADWRGKNEGMQILNHHTDGTSVVENIRQEGIHSLGCQGPFRIDAHGANAKAIVRGVDLRFGGKSYQFTINTRKERSGGGTETGRSWATSGITTHPEAKGHLRVQQSLCGGWPDNGFYLAGGPQQTVEIVNCVAANSHPSNIRISGTDCRIKGCTVVTDSNFDKKEFYFEQRPLRLDGGTCTVSNTQIKQLLPTGWSVTVQHAMEKATLKNVSVEIHKQPQLALVVDNAVNRCTVNGFAVQTKGWQGTKTSLFRGWPDVAKNISVNGRSIA</sequence>
<evidence type="ECO:0000256" key="1">
    <source>
        <dbReference type="SAM" id="MobiDB-lite"/>
    </source>
</evidence>
<feature type="region of interest" description="Disordered" evidence="1">
    <location>
        <begin position="34"/>
        <end position="63"/>
    </location>
</feature>
<evidence type="ECO:0000313" key="2">
    <source>
        <dbReference type="EMBL" id="SHL60026.1"/>
    </source>
</evidence>
<dbReference type="EMBL" id="FRAN01000009">
    <property type="protein sequence ID" value="SHL60026.1"/>
    <property type="molecule type" value="Genomic_DNA"/>
</dbReference>
<accession>A0A1M7BYT4</accession>
<evidence type="ECO:0008006" key="4">
    <source>
        <dbReference type="Google" id="ProtNLM"/>
    </source>
</evidence>
<dbReference type="PROSITE" id="PS51318">
    <property type="entry name" value="TAT"/>
    <property type="match status" value="1"/>
</dbReference>
<dbReference type="InterPro" id="IPR006311">
    <property type="entry name" value="TAT_signal"/>
</dbReference>
<reference evidence="3" key="1">
    <citation type="submission" date="2016-11" db="EMBL/GenBank/DDBJ databases">
        <authorList>
            <person name="Varghese N."/>
            <person name="Submissions S."/>
        </authorList>
    </citation>
    <scope>NUCLEOTIDE SEQUENCE [LARGE SCALE GENOMIC DNA]</scope>
    <source>
        <strain evidence="3">DX253</strain>
    </source>
</reference>
<name>A0A1M7BYT4_HALPU</name>
<organism evidence="2 3">
    <name type="scientific">Haladaptatus paucihalophilus DX253</name>
    <dbReference type="NCBI Taxonomy" id="797209"/>
    <lineage>
        <taxon>Archaea</taxon>
        <taxon>Methanobacteriati</taxon>
        <taxon>Methanobacteriota</taxon>
        <taxon>Stenosarchaea group</taxon>
        <taxon>Halobacteria</taxon>
        <taxon>Halobacteriales</taxon>
        <taxon>Haladaptataceae</taxon>
        <taxon>Haladaptatus</taxon>
    </lineage>
</organism>
<evidence type="ECO:0000313" key="3">
    <source>
        <dbReference type="Proteomes" id="UP000184203"/>
    </source>
</evidence>
<proteinExistence type="predicted"/>
<dbReference type="Proteomes" id="UP000184203">
    <property type="component" value="Unassembled WGS sequence"/>
</dbReference>
<feature type="compositionally biased region" description="Polar residues" evidence="1">
    <location>
        <begin position="260"/>
        <end position="270"/>
    </location>
</feature>
<feature type="region of interest" description="Disordered" evidence="1">
    <location>
        <begin position="251"/>
        <end position="270"/>
    </location>
</feature>
<feature type="compositionally biased region" description="Polar residues" evidence="1">
    <location>
        <begin position="39"/>
        <end position="55"/>
    </location>
</feature>
<keyword evidence="3" id="KW-1185">Reference proteome</keyword>
<dbReference type="RefSeq" id="WP_234944730.1">
    <property type="nucleotide sequence ID" value="NZ_AEMG01000008.1"/>
</dbReference>
<protein>
    <recommendedName>
        <fullName evidence="4">Pectate lyase superfamily protein</fullName>
    </recommendedName>
</protein>
<gene>
    <name evidence="2" type="ORF">SAMN05444342_4217</name>
</gene>